<protein>
    <submittedName>
        <fullName evidence="5">NAD(P)-dependent dehydrogenase (Short-subunit alcohol dehydrogenase family)</fullName>
    </submittedName>
</protein>
<dbReference type="InterPro" id="IPR020904">
    <property type="entry name" value="Sc_DH/Rdtase_CS"/>
</dbReference>
<dbReference type="PANTHER" id="PTHR43477">
    <property type="entry name" value="DIHYDROANTICAPSIN 7-DEHYDROGENASE"/>
    <property type="match status" value="1"/>
</dbReference>
<dbReference type="Pfam" id="PF13561">
    <property type="entry name" value="adh_short_C2"/>
    <property type="match status" value="1"/>
</dbReference>
<dbReference type="FunFam" id="3.40.50.720:FF:000084">
    <property type="entry name" value="Short-chain dehydrogenase reductase"/>
    <property type="match status" value="1"/>
</dbReference>
<dbReference type="CDD" id="cd05233">
    <property type="entry name" value="SDR_c"/>
    <property type="match status" value="1"/>
</dbReference>
<dbReference type="SMART" id="SM00822">
    <property type="entry name" value="PKS_KR"/>
    <property type="match status" value="1"/>
</dbReference>
<keyword evidence="2" id="KW-0560">Oxidoreductase</keyword>
<gene>
    <name evidence="5" type="ORF">EV192_107313</name>
</gene>
<evidence type="ECO:0000313" key="6">
    <source>
        <dbReference type="Proteomes" id="UP000295680"/>
    </source>
</evidence>
<dbReference type="InterPro" id="IPR057326">
    <property type="entry name" value="KR_dom"/>
</dbReference>
<feature type="region of interest" description="Disordered" evidence="3">
    <location>
        <begin position="235"/>
        <end position="257"/>
    </location>
</feature>
<feature type="domain" description="Ketoreductase" evidence="4">
    <location>
        <begin position="3"/>
        <end position="171"/>
    </location>
</feature>
<dbReference type="PANTHER" id="PTHR43477:SF1">
    <property type="entry name" value="DIHYDROANTICAPSIN 7-DEHYDROGENASE"/>
    <property type="match status" value="1"/>
</dbReference>
<dbReference type="PRINTS" id="PR00081">
    <property type="entry name" value="GDHRDH"/>
</dbReference>
<dbReference type="Proteomes" id="UP000295680">
    <property type="component" value="Unassembled WGS sequence"/>
</dbReference>
<comment type="caution">
    <text evidence="5">The sequence shown here is derived from an EMBL/GenBank/DDBJ whole genome shotgun (WGS) entry which is preliminary data.</text>
</comment>
<dbReference type="AlphaFoldDB" id="A0A4V2S6F9"/>
<dbReference type="InterPro" id="IPR051122">
    <property type="entry name" value="SDR_DHRS6-like"/>
</dbReference>
<dbReference type="OrthoDB" id="9789398at2"/>
<dbReference type="EMBL" id="SLWS01000007">
    <property type="protein sequence ID" value="TCO55890.1"/>
    <property type="molecule type" value="Genomic_DNA"/>
</dbReference>
<organism evidence="5 6">
    <name type="scientific">Actinocrispum wychmicini</name>
    <dbReference type="NCBI Taxonomy" id="1213861"/>
    <lineage>
        <taxon>Bacteria</taxon>
        <taxon>Bacillati</taxon>
        <taxon>Actinomycetota</taxon>
        <taxon>Actinomycetes</taxon>
        <taxon>Pseudonocardiales</taxon>
        <taxon>Pseudonocardiaceae</taxon>
        <taxon>Actinocrispum</taxon>
    </lineage>
</organism>
<dbReference type="PROSITE" id="PS00061">
    <property type="entry name" value="ADH_SHORT"/>
    <property type="match status" value="1"/>
</dbReference>
<evidence type="ECO:0000259" key="4">
    <source>
        <dbReference type="SMART" id="SM00822"/>
    </source>
</evidence>
<dbReference type="InterPro" id="IPR036291">
    <property type="entry name" value="NAD(P)-bd_dom_sf"/>
</dbReference>
<proteinExistence type="inferred from homology"/>
<dbReference type="InterPro" id="IPR002347">
    <property type="entry name" value="SDR_fam"/>
</dbReference>
<reference evidence="5 6" key="1">
    <citation type="submission" date="2019-03" db="EMBL/GenBank/DDBJ databases">
        <title>Genomic Encyclopedia of Type Strains, Phase IV (KMG-IV): sequencing the most valuable type-strain genomes for metagenomic binning, comparative biology and taxonomic classification.</title>
        <authorList>
            <person name="Goeker M."/>
        </authorList>
    </citation>
    <scope>NUCLEOTIDE SEQUENCE [LARGE SCALE GENOMIC DNA]</scope>
    <source>
        <strain evidence="5 6">DSM 45934</strain>
    </source>
</reference>
<name>A0A4V2S6F9_9PSEU</name>
<dbReference type="PRINTS" id="PR00080">
    <property type="entry name" value="SDRFAMILY"/>
</dbReference>
<dbReference type="GO" id="GO:0016491">
    <property type="term" value="F:oxidoreductase activity"/>
    <property type="evidence" value="ECO:0007669"/>
    <property type="project" value="UniProtKB-KW"/>
</dbReference>
<dbReference type="SUPFAM" id="SSF51735">
    <property type="entry name" value="NAD(P)-binding Rossmann-fold domains"/>
    <property type="match status" value="1"/>
</dbReference>
<comment type="similarity">
    <text evidence="1">Belongs to the short-chain dehydrogenases/reductases (SDR) family.</text>
</comment>
<evidence type="ECO:0000256" key="3">
    <source>
        <dbReference type="SAM" id="MobiDB-lite"/>
    </source>
</evidence>
<keyword evidence="6" id="KW-1185">Reference proteome</keyword>
<sequence>MALRVLVTGGAQGIGLAIAEHLASQGDDVAVLDRLDVEIEGLRSFTADLGDRDNVEHAVAEAIHALGGLDVLVNNVGIGAVGGVADNDDDEWHKVLDVNVVGAVRVIRAALPALRLSPSASIVNVCSVAATVGLPQRVLYSASKGAVLAMTRAMAVDLLPDGIRVNAVNPGTTDTPWVQRLLFDSDDPAARLAALVARQPHGRLVSPHEVAAAVGYLASPAAGSTTGAELTVDGGLHSLRPNSAPVAPLRREDPGEG</sequence>
<evidence type="ECO:0000256" key="1">
    <source>
        <dbReference type="ARBA" id="ARBA00006484"/>
    </source>
</evidence>
<accession>A0A4V2S6F9</accession>
<evidence type="ECO:0000256" key="2">
    <source>
        <dbReference type="ARBA" id="ARBA00023002"/>
    </source>
</evidence>
<dbReference type="RefSeq" id="WP_132122053.1">
    <property type="nucleotide sequence ID" value="NZ_SLWS01000007.1"/>
</dbReference>
<dbReference type="Gene3D" id="3.40.50.720">
    <property type="entry name" value="NAD(P)-binding Rossmann-like Domain"/>
    <property type="match status" value="1"/>
</dbReference>
<evidence type="ECO:0000313" key="5">
    <source>
        <dbReference type="EMBL" id="TCO55890.1"/>
    </source>
</evidence>